<gene>
    <name evidence="2" type="ORF">GCM10011361_21380</name>
</gene>
<protein>
    <recommendedName>
        <fullName evidence="1">PKD domain-containing protein</fullName>
    </recommendedName>
</protein>
<evidence type="ECO:0000259" key="1">
    <source>
        <dbReference type="PROSITE" id="PS50093"/>
    </source>
</evidence>
<dbReference type="InterPro" id="IPR000601">
    <property type="entry name" value="PKD_dom"/>
</dbReference>
<dbReference type="Gene3D" id="2.60.40.10">
    <property type="entry name" value="Immunoglobulins"/>
    <property type="match status" value="1"/>
</dbReference>
<sequence>MKKIYLLGLGLIFLLGCSKDGLTLIDDNPDDGVSLKACFELSNTTLSVGEVLTISNCSEGATSYSFDFGNGTGSELENPSVSFEEGGTYEITLTVYDGEETKTQSKSVTVLVIEASYLFPEILQGYTGLPLEAGIHPITGNIYTLELLQDNVGGGGSKYYYREFDEELQYASNYIADKPYNSGSGFVNFYSSGKMNFVFSRTLGSLYGTQEVNYTSVWTLLNAISSATKHSYGQLPAGADYLYFGTQADGGIYKTAVEKRNSSGDAFAVTLNSFGPADSMIGDMIEVDGGYVAYGAVFNKNTTLPYVTNYKPLLVFMDGDLNVTDHVIYEDSSLTGMVSDCNGFNGSYQLVELSNGNLAMYANGELRVTDSEGNILKEEFYEGTSNIQALISLGNSFVISTDNYLRKFSAEGVQIAQVKYNGNYLPEIVQKDNVLYFIAGYDVENEIKIFYGACDSDLSIIDLTP</sequence>
<dbReference type="InterPro" id="IPR022409">
    <property type="entry name" value="PKD/Chitinase_dom"/>
</dbReference>
<feature type="domain" description="PKD" evidence="1">
    <location>
        <begin position="62"/>
        <end position="117"/>
    </location>
</feature>
<accession>A0ABQ1R396</accession>
<dbReference type="InterPro" id="IPR035986">
    <property type="entry name" value="PKD_dom_sf"/>
</dbReference>
<reference evidence="3" key="1">
    <citation type="journal article" date="2019" name="Int. J. Syst. Evol. Microbiol.">
        <title>The Global Catalogue of Microorganisms (GCM) 10K type strain sequencing project: providing services to taxonomists for standard genome sequencing and annotation.</title>
        <authorList>
            <consortium name="The Broad Institute Genomics Platform"/>
            <consortium name="The Broad Institute Genome Sequencing Center for Infectious Disease"/>
            <person name="Wu L."/>
            <person name="Ma J."/>
        </authorList>
    </citation>
    <scope>NUCLEOTIDE SEQUENCE [LARGE SCALE GENOMIC DNA]</scope>
    <source>
        <strain evidence="3">CGMCC 1.12606</strain>
    </source>
</reference>
<name>A0ABQ1R396_9FLAO</name>
<evidence type="ECO:0000313" key="2">
    <source>
        <dbReference type="EMBL" id="GGD54467.1"/>
    </source>
</evidence>
<dbReference type="SMART" id="SM00089">
    <property type="entry name" value="PKD"/>
    <property type="match status" value="1"/>
</dbReference>
<dbReference type="RefSeq" id="WP_188370665.1">
    <property type="nucleotide sequence ID" value="NZ_BMFH01000001.1"/>
</dbReference>
<dbReference type="PROSITE" id="PS50093">
    <property type="entry name" value="PKD"/>
    <property type="match status" value="1"/>
</dbReference>
<dbReference type="CDD" id="cd00146">
    <property type="entry name" value="PKD"/>
    <property type="match status" value="1"/>
</dbReference>
<organism evidence="2 3">
    <name type="scientific">Muriicola marianensis</name>
    <dbReference type="NCBI Taxonomy" id="1324801"/>
    <lineage>
        <taxon>Bacteria</taxon>
        <taxon>Pseudomonadati</taxon>
        <taxon>Bacteroidota</taxon>
        <taxon>Flavobacteriia</taxon>
        <taxon>Flavobacteriales</taxon>
        <taxon>Flavobacteriaceae</taxon>
        <taxon>Muriicola</taxon>
    </lineage>
</organism>
<dbReference type="Pfam" id="PF18911">
    <property type="entry name" value="PKD_4"/>
    <property type="match status" value="1"/>
</dbReference>
<dbReference type="PROSITE" id="PS51257">
    <property type="entry name" value="PROKAR_LIPOPROTEIN"/>
    <property type="match status" value="1"/>
</dbReference>
<dbReference type="InterPro" id="IPR013783">
    <property type="entry name" value="Ig-like_fold"/>
</dbReference>
<keyword evidence="3" id="KW-1185">Reference proteome</keyword>
<dbReference type="EMBL" id="BMFH01000001">
    <property type="protein sequence ID" value="GGD54467.1"/>
    <property type="molecule type" value="Genomic_DNA"/>
</dbReference>
<dbReference type="Proteomes" id="UP000625780">
    <property type="component" value="Unassembled WGS sequence"/>
</dbReference>
<dbReference type="SUPFAM" id="SSF49299">
    <property type="entry name" value="PKD domain"/>
    <property type="match status" value="1"/>
</dbReference>
<comment type="caution">
    <text evidence="2">The sequence shown here is derived from an EMBL/GenBank/DDBJ whole genome shotgun (WGS) entry which is preliminary data.</text>
</comment>
<evidence type="ECO:0000313" key="3">
    <source>
        <dbReference type="Proteomes" id="UP000625780"/>
    </source>
</evidence>
<proteinExistence type="predicted"/>